<reference evidence="5" key="1">
    <citation type="journal article" date="2014" name="Science">
        <title>The coffee genome provides insight into the convergent evolution of caffeine biosynthesis.</title>
        <authorList>
            <person name="Denoeud F."/>
            <person name="Carretero-Paulet L."/>
            <person name="Dereeper A."/>
            <person name="Droc G."/>
            <person name="Guyot R."/>
            <person name="Pietrella M."/>
            <person name="Zheng C."/>
            <person name="Alberti A."/>
            <person name="Anthony F."/>
            <person name="Aprea G."/>
            <person name="Aury J.M."/>
            <person name="Bento P."/>
            <person name="Bernard M."/>
            <person name="Bocs S."/>
            <person name="Campa C."/>
            <person name="Cenci A."/>
            <person name="Combes M.C."/>
            <person name="Crouzillat D."/>
            <person name="Da Silva C."/>
            <person name="Daddiego L."/>
            <person name="De Bellis F."/>
            <person name="Dussert S."/>
            <person name="Garsmeur O."/>
            <person name="Gayraud T."/>
            <person name="Guignon V."/>
            <person name="Jahn K."/>
            <person name="Jamilloux V."/>
            <person name="Joet T."/>
            <person name="Labadie K."/>
            <person name="Lan T."/>
            <person name="Leclercq J."/>
            <person name="Lepelley M."/>
            <person name="Leroy T."/>
            <person name="Li L.T."/>
            <person name="Librado P."/>
            <person name="Lopez L."/>
            <person name="Munoz A."/>
            <person name="Noel B."/>
            <person name="Pallavicini A."/>
            <person name="Perrotta G."/>
            <person name="Poncet V."/>
            <person name="Pot D."/>
            <person name="Priyono X."/>
            <person name="Rigoreau M."/>
            <person name="Rouard M."/>
            <person name="Rozas J."/>
            <person name="Tranchant-Dubreuil C."/>
            <person name="VanBuren R."/>
            <person name="Zhang Q."/>
            <person name="Andrade A.C."/>
            <person name="Argout X."/>
            <person name="Bertrand B."/>
            <person name="de Kochko A."/>
            <person name="Graziosi G."/>
            <person name="Henry R.J."/>
            <person name="Jayarama X."/>
            <person name="Ming R."/>
            <person name="Nagai C."/>
            <person name="Rounsley S."/>
            <person name="Sankoff D."/>
            <person name="Giuliano G."/>
            <person name="Albert V.A."/>
            <person name="Wincker P."/>
            <person name="Lashermes P."/>
        </authorList>
    </citation>
    <scope>NUCLEOTIDE SEQUENCE [LARGE SCALE GENOMIC DNA]</scope>
    <source>
        <strain evidence="5">cv. DH200-94</strain>
    </source>
</reference>
<proteinExistence type="inferred from homology"/>
<dbReference type="Pfam" id="PF08583">
    <property type="entry name" value="Cmc1"/>
    <property type="match status" value="1"/>
</dbReference>
<dbReference type="AlphaFoldDB" id="A0A068UUG7"/>
<keyword evidence="2" id="KW-1015">Disulfide bond</keyword>
<evidence type="ECO:0000313" key="5">
    <source>
        <dbReference type="Proteomes" id="UP000295252"/>
    </source>
</evidence>
<sequence>MISCHYHNYRHGSIVRRSIKYQFGPTRNMSSRGADSPSPADDIGIAFPECDRLHRALSDCHRRMPAGLSRQAACRHLNHSLAQCLVAVACPNESEAVRNLCSSGGTALKRHQCRQAQQSLAVCLSSHQLQES</sequence>
<name>A0A068UUG7_COFCA</name>
<dbReference type="STRING" id="49390.A0A068UUG7"/>
<evidence type="ECO:0000256" key="3">
    <source>
        <dbReference type="RuleBase" id="RU364104"/>
    </source>
</evidence>
<keyword evidence="3" id="KW-0496">Mitochondrion</keyword>
<dbReference type="Gramene" id="CDP11238">
    <property type="protein sequence ID" value="CDP11238"/>
    <property type="gene ID" value="GSCOC_T00033355001"/>
</dbReference>
<accession>A0A068UUG7</accession>
<evidence type="ECO:0000313" key="4">
    <source>
        <dbReference type="EMBL" id="CDP11238.1"/>
    </source>
</evidence>
<protein>
    <recommendedName>
        <fullName evidence="3">COX assembly mitochondrial protein</fullName>
    </recommendedName>
</protein>
<dbReference type="OrthoDB" id="771242at2759"/>
<dbReference type="FunCoup" id="A0A068UUG7">
    <property type="interactions" value="498"/>
</dbReference>
<comment type="subcellular location">
    <subcellularLocation>
        <location evidence="3">Mitochondrion</location>
    </subcellularLocation>
</comment>
<keyword evidence="5" id="KW-1185">Reference proteome</keyword>
<dbReference type="InterPro" id="IPR013892">
    <property type="entry name" value="Cyt_c_biogenesis_Cmc1-like"/>
</dbReference>
<dbReference type="Proteomes" id="UP000295252">
    <property type="component" value="Chromosome XI"/>
</dbReference>
<dbReference type="GO" id="GO:0005739">
    <property type="term" value="C:mitochondrion"/>
    <property type="evidence" value="ECO:0007669"/>
    <property type="project" value="UniProtKB-SubCell"/>
</dbReference>
<gene>
    <name evidence="4" type="ORF">GSCOC_T00033355001</name>
</gene>
<organism evidence="4 5">
    <name type="scientific">Coffea canephora</name>
    <name type="common">Robusta coffee</name>
    <dbReference type="NCBI Taxonomy" id="49390"/>
    <lineage>
        <taxon>Eukaryota</taxon>
        <taxon>Viridiplantae</taxon>
        <taxon>Streptophyta</taxon>
        <taxon>Embryophyta</taxon>
        <taxon>Tracheophyta</taxon>
        <taxon>Spermatophyta</taxon>
        <taxon>Magnoliopsida</taxon>
        <taxon>eudicotyledons</taxon>
        <taxon>Gunneridae</taxon>
        <taxon>Pentapetalae</taxon>
        <taxon>asterids</taxon>
        <taxon>lamiids</taxon>
        <taxon>Gentianales</taxon>
        <taxon>Rubiaceae</taxon>
        <taxon>Ixoroideae</taxon>
        <taxon>Gardenieae complex</taxon>
        <taxon>Bertiereae - Coffeeae clade</taxon>
        <taxon>Coffeeae</taxon>
        <taxon>Coffea</taxon>
    </lineage>
</organism>
<evidence type="ECO:0000256" key="1">
    <source>
        <dbReference type="ARBA" id="ARBA00007347"/>
    </source>
</evidence>
<evidence type="ECO:0000256" key="2">
    <source>
        <dbReference type="ARBA" id="ARBA00023157"/>
    </source>
</evidence>
<comment type="similarity">
    <text evidence="1 3">Belongs to the CMC family.</text>
</comment>
<dbReference type="PhylomeDB" id="A0A068UUG7"/>
<dbReference type="EMBL" id="HG739137">
    <property type="protein sequence ID" value="CDP11238.1"/>
    <property type="molecule type" value="Genomic_DNA"/>
</dbReference>
<dbReference type="InParanoid" id="A0A068UUG7"/>